<dbReference type="Proteomes" id="UP000676325">
    <property type="component" value="Unassembled WGS sequence"/>
</dbReference>
<name>A0A941E9A4_9ACTN</name>
<organism evidence="4 5">
    <name type="scientific">Actinospica acidithermotolerans</name>
    <dbReference type="NCBI Taxonomy" id="2828514"/>
    <lineage>
        <taxon>Bacteria</taxon>
        <taxon>Bacillati</taxon>
        <taxon>Actinomycetota</taxon>
        <taxon>Actinomycetes</taxon>
        <taxon>Catenulisporales</taxon>
        <taxon>Actinospicaceae</taxon>
        <taxon>Actinospica</taxon>
    </lineage>
</organism>
<evidence type="ECO:0000313" key="4">
    <source>
        <dbReference type="EMBL" id="MBR7826358.1"/>
    </source>
</evidence>
<dbReference type="PANTHER" id="PTHR33495">
    <property type="entry name" value="ANTI-SIGMA FACTOR ANTAGONIST TM_1081-RELATED-RELATED"/>
    <property type="match status" value="1"/>
</dbReference>
<dbReference type="InterPro" id="IPR002645">
    <property type="entry name" value="STAS_dom"/>
</dbReference>
<evidence type="ECO:0000256" key="2">
    <source>
        <dbReference type="RuleBase" id="RU003749"/>
    </source>
</evidence>
<dbReference type="PROSITE" id="PS50801">
    <property type="entry name" value="STAS"/>
    <property type="match status" value="1"/>
</dbReference>
<evidence type="ECO:0000313" key="5">
    <source>
        <dbReference type="Proteomes" id="UP000676325"/>
    </source>
</evidence>
<feature type="domain" description="STAS" evidence="3">
    <location>
        <begin position="13"/>
        <end position="111"/>
    </location>
</feature>
<sequence>MTPLEVQVDRDRPQAAVVTVRGEIDLTSAPRLREALIPAVEQGTTVLELSGVDFCDSSGLRVLVEAGHTARDGATSLRLAAVSPAVMQVLELVSAVEFFAMFPDVETALKD</sequence>
<dbReference type="Pfam" id="PF01740">
    <property type="entry name" value="STAS"/>
    <property type="match status" value="1"/>
</dbReference>
<dbReference type="RefSeq" id="WP_212517507.1">
    <property type="nucleotide sequence ID" value="NZ_JAGSOH010000016.1"/>
</dbReference>
<dbReference type="SUPFAM" id="SSF52091">
    <property type="entry name" value="SpoIIaa-like"/>
    <property type="match status" value="1"/>
</dbReference>
<evidence type="ECO:0000256" key="1">
    <source>
        <dbReference type="ARBA" id="ARBA00009013"/>
    </source>
</evidence>
<proteinExistence type="inferred from homology"/>
<accession>A0A941E9A4</accession>
<dbReference type="InterPro" id="IPR003658">
    <property type="entry name" value="Anti-sigma_ant"/>
</dbReference>
<comment type="caution">
    <text evidence="4">The sequence shown here is derived from an EMBL/GenBank/DDBJ whole genome shotgun (WGS) entry which is preliminary data.</text>
</comment>
<dbReference type="NCBIfam" id="TIGR00377">
    <property type="entry name" value="ant_ant_sig"/>
    <property type="match status" value="1"/>
</dbReference>
<dbReference type="CDD" id="cd07043">
    <property type="entry name" value="STAS_anti-anti-sigma_factors"/>
    <property type="match status" value="1"/>
</dbReference>
<evidence type="ECO:0000259" key="3">
    <source>
        <dbReference type="PROSITE" id="PS50801"/>
    </source>
</evidence>
<reference evidence="4" key="1">
    <citation type="submission" date="2021-04" db="EMBL/GenBank/DDBJ databases">
        <title>Genome based classification of Actinospica acidithermotolerans sp. nov., an actinobacterium isolated from an Indonesian hot spring.</title>
        <authorList>
            <person name="Kusuma A.B."/>
            <person name="Putra K.E."/>
            <person name="Nafisah S."/>
            <person name="Loh J."/>
            <person name="Nouioui I."/>
            <person name="Goodfellow M."/>
        </authorList>
    </citation>
    <scope>NUCLEOTIDE SEQUENCE</scope>
    <source>
        <strain evidence="4">MGRD01-02</strain>
    </source>
</reference>
<protein>
    <recommendedName>
        <fullName evidence="2">Anti-sigma factor antagonist</fullName>
    </recommendedName>
</protein>
<dbReference type="AlphaFoldDB" id="A0A941E9A4"/>
<dbReference type="PANTHER" id="PTHR33495:SF2">
    <property type="entry name" value="ANTI-SIGMA FACTOR ANTAGONIST TM_1081-RELATED"/>
    <property type="match status" value="1"/>
</dbReference>
<keyword evidence="5" id="KW-1185">Reference proteome</keyword>
<dbReference type="Gene3D" id="3.30.750.24">
    <property type="entry name" value="STAS domain"/>
    <property type="match status" value="1"/>
</dbReference>
<gene>
    <name evidence="4" type="ORF">KDK95_08600</name>
</gene>
<dbReference type="InterPro" id="IPR036513">
    <property type="entry name" value="STAS_dom_sf"/>
</dbReference>
<dbReference type="EMBL" id="JAGSOH010000016">
    <property type="protein sequence ID" value="MBR7826358.1"/>
    <property type="molecule type" value="Genomic_DNA"/>
</dbReference>
<comment type="similarity">
    <text evidence="1 2">Belongs to the anti-sigma-factor antagonist family.</text>
</comment>
<dbReference type="GO" id="GO:0043856">
    <property type="term" value="F:anti-sigma factor antagonist activity"/>
    <property type="evidence" value="ECO:0007669"/>
    <property type="project" value="InterPro"/>
</dbReference>